<protein>
    <recommendedName>
        <fullName evidence="10">Cytochrome c oxidase subunit 4</fullName>
    </recommendedName>
</protein>
<evidence type="ECO:0000313" key="12">
    <source>
        <dbReference type="WBParaSite" id="maker-uti_cns_0048763-snap-gene-0.3-mRNA-1"/>
    </source>
</evidence>
<dbReference type="PANTHER" id="PTHR10707">
    <property type="entry name" value="CYTOCHROME C OXIDASE SUBUNIT IV"/>
    <property type="match status" value="1"/>
</dbReference>
<dbReference type="WBParaSite" id="maker-uti_cns_0048763-snap-gene-0.3-mRNA-1">
    <property type="protein sequence ID" value="maker-uti_cns_0048763-snap-gene-0.3-mRNA-1"/>
    <property type="gene ID" value="maker-uti_cns_0048763-snap-gene-0.3"/>
</dbReference>
<evidence type="ECO:0000256" key="7">
    <source>
        <dbReference type="ARBA" id="ARBA00023002"/>
    </source>
</evidence>
<name>A0A1I8JKZ7_9PLAT</name>
<keyword evidence="7" id="KW-0560">Oxidoreductase</keyword>
<comment type="similarity">
    <text evidence="2 10">Belongs to the cytochrome c oxidase IV family.</text>
</comment>
<dbReference type="GO" id="GO:0016491">
    <property type="term" value="F:oxidoreductase activity"/>
    <property type="evidence" value="ECO:0007669"/>
    <property type="project" value="UniProtKB-KW"/>
</dbReference>
<evidence type="ECO:0000256" key="4">
    <source>
        <dbReference type="ARBA" id="ARBA00022792"/>
    </source>
</evidence>
<evidence type="ECO:0000256" key="2">
    <source>
        <dbReference type="ARBA" id="ARBA00008135"/>
    </source>
</evidence>
<evidence type="ECO:0000256" key="10">
    <source>
        <dbReference type="RuleBase" id="RU367145"/>
    </source>
</evidence>
<organism evidence="11 12">
    <name type="scientific">Macrostomum lignano</name>
    <dbReference type="NCBI Taxonomy" id="282301"/>
    <lineage>
        <taxon>Eukaryota</taxon>
        <taxon>Metazoa</taxon>
        <taxon>Spiralia</taxon>
        <taxon>Lophotrochozoa</taxon>
        <taxon>Platyhelminthes</taxon>
        <taxon>Rhabditophora</taxon>
        <taxon>Macrostomorpha</taxon>
        <taxon>Macrostomida</taxon>
        <taxon>Macrostomidae</taxon>
        <taxon>Macrostomum</taxon>
    </lineage>
</organism>
<dbReference type="PRINTS" id="PR01873">
    <property type="entry name" value="CYTCOXIDASE4"/>
</dbReference>
<dbReference type="SUPFAM" id="SSF81406">
    <property type="entry name" value="Mitochondrial cytochrome c oxidase subunit IV"/>
    <property type="match status" value="1"/>
</dbReference>
<accession>A0A1I8JKZ7</accession>
<dbReference type="GO" id="GO:0005743">
    <property type="term" value="C:mitochondrial inner membrane"/>
    <property type="evidence" value="ECO:0007669"/>
    <property type="project" value="UniProtKB-SubCell"/>
</dbReference>
<keyword evidence="9" id="KW-0472">Membrane</keyword>
<dbReference type="FunFam" id="1.10.442.10:FF:000001">
    <property type="entry name" value="Cytochrome c oxidase subunit 4 isoform 1"/>
    <property type="match status" value="1"/>
</dbReference>
<comment type="subunit">
    <text evidence="10">Component of the cytochrome c oxidase (complex IV, CIV), a multisubunit enzyme composed of 14 subunits.</text>
</comment>
<dbReference type="InterPro" id="IPR036639">
    <property type="entry name" value="Cyt_c_oxidase_su4_sf"/>
</dbReference>
<keyword evidence="4 10" id="KW-0999">Mitochondrion inner membrane</keyword>
<dbReference type="CDD" id="cd00922">
    <property type="entry name" value="Cyt_c_Oxidase_IV"/>
    <property type="match status" value="1"/>
</dbReference>
<evidence type="ECO:0000256" key="8">
    <source>
        <dbReference type="ARBA" id="ARBA00023128"/>
    </source>
</evidence>
<keyword evidence="3" id="KW-0812">Transmembrane</keyword>
<reference evidence="12" key="1">
    <citation type="submission" date="2016-11" db="UniProtKB">
        <authorList>
            <consortium name="WormBaseParasite"/>
        </authorList>
    </citation>
    <scope>IDENTIFICATION</scope>
</reference>
<keyword evidence="11" id="KW-1185">Reference proteome</keyword>
<keyword evidence="6" id="KW-1133">Transmembrane helix</keyword>
<evidence type="ECO:0000256" key="1">
    <source>
        <dbReference type="ARBA" id="ARBA00004434"/>
    </source>
</evidence>
<comment type="pathway">
    <text evidence="10">Energy metabolism; oxidative phosphorylation.</text>
</comment>
<dbReference type="Proteomes" id="UP000095280">
    <property type="component" value="Unplaced"/>
</dbReference>
<dbReference type="Gene3D" id="1.10.442.10">
    <property type="entry name" value="Cytochrome c oxidase subunit IV"/>
    <property type="match status" value="1"/>
</dbReference>
<comment type="subcellular location">
    <subcellularLocation>
        <location evidence="1 10">Mitochondrion inner membrane</location>
        <topology evidence="1 10">Single-pass membrane protein</topology>
    </subcellularLocation>
</comment>
<evidence type="ECO:0000256" key="5">
    <source>
        <dbReference type="ARBA" id="ARBA00022946"/>
    </source>
</evidence>
<evidence type="ECO:0000256" key="6">
    <source>
        <dbReference type="ARBA" id="ARBA00022989"/>
    </source>
</evidence>
<dbReference type="GO" id="GO:0006123">
    <property type="term" value="P:mitochondrial electron transport, cytochrome c to oxygen"/>
    <property type="evidence" value="ECO:0007669"/>
    <property type="project" value="InterPro"/>
</dbReference>
<dbReference type="AlphaFoldDB" id="A0A1I8JKZ7"/>
<dbReference type="InterPro" id="IPR004203">
    <property type="entry name" value="Cyt_c_oxidase_su4_fam"/>
</dbReference>
<dbReference type="PANTHER" id="PTHR10707:SF10">
    <property type="entry name" value="CYTOCHROME C OXIDASE SUBUNIT 4"/>
    <property type="match status" value="1"/>
</dbReference>
<evidence type="ECO:0000256" key="9">
    <source>
        <dbReference type="ARBA" id="ARBA00023136"/>
    </source>
</evidence>
<evidence type="ECO:0000256" key="3">
    <source>
        <dbReference type="ARBA" id="ARBA00022692"/>
    </source>
</evidence>
<sequence>MLASLRLCKSVARLSQPGLGVTARGYGSAASTAPVPPGYTSKEMESVISNGQLSSYPQVGRREWVGHGRGGMPNYFDCLMFPYPAIRFREWDSAYEALRQKEKGDWKNLSIEDKKKLYRHSFRYTFTELEAPTGRWKLSIGILMLVFSGASLTMLFIKKVFTPAFPKSFDEEWMMRSMWKQIMIGFNPVQGVSSKWDYENNRWKSNLCHCRIVPILENNY</sequence>
<proteinExistence type="inferred from homology"/>
<dbReference type="Pfam" id="PF02936">
    <property type="entry name" value="COX4"/>
    <property type="match status" value="1"/>
</dbReference>
<keyword evidence="5" id="KW-0809">Transit peptide</keyword>
<evidence type="ECO:0000313" key="11">
    <source>
        <dbReference type="Proteomes" id="UP000095280"/>
    </source>
</evidence>
<dbReference type="UniPathway" id="UPA00705"/>
<dbReference type="GO" id="GO:0045277">
    <property type="term" value="C:respiratory chain complex IV"/>
    <property type="evidence" value="ECO:0007669"/>
    <property type="project" value="InterPro"/>
</dbReference>
<dbReference type="InterPro" id="IPR013288">
    <property type="entry name" value="Cyt_c_oxidase_su4"/>
</dbReference>
<comment type="function">
    <text evidence="10">Component of the cytochrome c oxidase, the last enzyme in the mitochondrial electron transport chain which drives oxidative phosphorylation.</text>
</comment>
<keyword evidence="8 10" id="KW-0496">Mitochondrion</keyword>